<protein>
    <submittedName>
        <fullName evidence="1">Uncharacterized protein</fullName>
    </submittedName>
</protein>
<evidence type="ECO:0000313" key="2">
    <source>
        <dbReference type="Proteomes" id="UP000185744"/>
    </source>
</evidence>
<dbReference type="InParanoid" id="A0A1Q6DXV6"/>
<sequence length="45" mass="5527">MFWESNFLIEINRGYSKAVLTEFCSKNTTFYYRNWINRKEPQEDG</sequence>
<proteinExistence type="predicted"/>
<comment type="caution">
    <text evidence="1">The sequence shown here is derived from an EMBL/GenBank/DDBJ whole genome shotgun (WGS) entry which is preliminary data.</text>
</comment>
<dbReference type="Proteomes" id="UP000185744">
    <property type="component" value="Unassembled WGS sequence"/>
</dbReference>
<gene>
    <name evidence="1" type="ORF">BTN85_1703</name>
</gene>
<organism evidence="1 2">
    <name type="scientific">Methanohalarchaeum thermophilum</name>
    <dbReference type="NCBI Taxonomy" id="1903181"/>
    <lineage>
        <taxon>Archaea</taxon>
        <taxon>Methanobacteriati</taxon>
        <taxon>Methanobacteriota</taxon>
        <taxon>Methanonatronarchaeia</taxon>
        <taxon>Methanonatronarchaeales</taxon>
        <taxon>Methanonatronarchaeaceae</taxon>
        <taxon>Candidatus Methanohalarchaeum</taxon>
    </lineage>
</organism>
<evidence type="ECO:0000313" key="1">
    <source>
        <dbReference type="EMBL" id="OKY79195.1"/>
    </source>
</evidence>
<keyword evidence="2" id="KW-1185">Reference proteome</keyword>
<dbReference type="AlphaFoldDB" id="A0A1Q6DXV6"/>
<name>A0A1Q6DXV6_METT1</name>
<reference evidence="1" key="1">
    <citation type="submission" date="2016-12" db="EMBL/GenBank/DDBJ databases">
        <title>Discovery of methanogenic haloarchaea.</title>
        <authorList>
            <person name="Sorokin D.Y."/>
            <person name="Makarova K.S."/>
            <person name="Abbas B."/>
            <person name="Ferrer M."/>
            <person name="Golyshin P.N."/>
        </authorList>
    </citation>
    <scope>NUCLEOTIDE SEQUENCE [LARGE SCALE GENOMIC DNA]</scope>
    <source>
        <strain evidence="1">HMET1</strain>
    </source>
</reference>
<dbReference type="EMBL" id="MSDW01000001">
    <property type="protein sequence ID" value="OKY79195.1"/>
    <property type="molecule type" value="Genomic_DNA"/>
</dbReference>
<accession>A0A1Q6DXV6</accession>